<dbReference type="OMA" id="WFRTGVC"/>
<feature type="domain" description="HPS5-like beta-propeller" evidence="1">
    <location>
        <begin position="34"/>
        <end position="339"/>
    </location>
</feature>
<proteinExistence type="predicted"/>
<dbReference type="InterPro" id="IPR006624">
    <property type="entry name" value="Beta-propeller_rpt_TECPR"/>
</dbReference>
<dbReference type="SMART" id="SM00706">
    <property type="entry name" value="TECPR"/>
    <property type="match status" value="8"/>
</dbReference>
<evidence type="ECO:0000313" key="3">
    <source>
        <dbReference type="Proteomes" id="UP000694388"/>
    </source>
</evidence>
<dbReference type="GeneTree" id="ENSGT00940000157283"/>
<keyword evidence="3" id="KW-1185">Reference proteome</keyword>
<dbReference type="SUPFAM" id="SSF50985">
    <property type="entry name" value="RCC1/BLIP-II"/>
    <property type="match status" value="1"/>
</dbReference>
<dbReference type="Proteomes" id="UP000694388">
    <property type="component" value="Unplaced"/>
</dbReference>
<dbReference type="Ensembl" id="ENSEBUT00000009833.1">
    <property type="protein sequence ID" value="ENSEBUP00000009311.1"/>
    <property type="gene ID" value="ENSEBUG00000005975.1"/>
</dbReference>
<dbReference type="AlphaFoldDB" id="A0A8C4Q3J5"/>
<dbReference type="SUPFAM" id="SSF50978">
    <property type="entry name" value="WD40 repeat-like"/>
    <property type="match status" value="1"/>
</dbReference>
<dbReference type="PANTHER" id="PTHR23287:SF16">
    <property type="entry name" value="TECTONIN BETA-PROPELLER REPEAT-CONTAINING PROTEIN 2"/>
    <property type="match status" value="1"/>
</dbReference>
<reference evidence="2" key="2">
    <citation type="submission" date="2025-09" db="UniProtKB">
        <authorList>
            <consortium name="Ensembl"/>
        </authorList>
    </citation>
    <scope>IDENTIFICATION</scope>
</reference>
<dbReference type="InterPro" id="IPR036322">
    <property type="entry name" value="WD40_repeat_dom_sf"/>
</dbReference>
<sequence length="1177" mass="128375">MSFSALSLRECDAPCSTLKLLPTWSHRGLCSVPLRLTAMDVNTVYVALGSSGGTLFVHYRAHREMRRFELRSEPITAVKLLCCLDDLVAVGTSYGAVVLLQLHSPVSEQQSQLQRFEVLGQHCGSVSALTWAANGMKLFSGDEQGRVACTLVDWDQGVCNSSLVHEEPSAVIQLDYAQRTLLVATAQRAVLCRPGQRDPPLQVGTKQRKSSGRFGACFNPGWCTPAEQMLFASRPGLRMWLSDTHGAVKATYMFRSVLESDPKTIPLLTLSPMISSPPITERQLGLLCPFTQGLVLSWNEHALYVLDPQKQAVVGSLEGLPAIVTVASSEDEIFVLHRNREIICIASAPVELMKVRGVDGILEVDEVEHREVEASKTLWQVCEPCAETLQQFPVPLPLIPADISQEMPKVAFCSDWHEETDEFKIGKASKSESLPCCHMVCHNSGSKLEMALSAEDESDTLNDPQVPHSSSFEEHHTECYSVVADDGTMLKPLVEENLEKDSVAENALHAVPVDKVSCEIDATPANYLLPGIAAVAELTVDALAEKMNEHAIIDHEEESSDDDLDIYAGGIHESSSDASFTETTTAVDWEPKVADKVGLMIECSSSELLPSDDEGAAESWVVYASPSPTVACLAASDRHLWCVDRRGGLFCCPISSPDPTGLRWNKYEEGVTQVAVSPSGALLWRVDAESGRVLACSKGSGWSRCHWFEASLSPTAHIALSEGSGWIVGTDGQVWLQPGLSGERPCSHGVQVAGCPLLAQIAVRGSVVWALTFDPALPLLYREGVSSLCPQGERWLPDSISLQQGVQPVSLALGDVHLLWMVDTNGQVWFRRGVTPDHPAGEDDHWWQVCIWDKRLFVHRQKGEKLGSGSRVSPNCLVPRGTTASSTWVKVLVSPLPEEDGVRVWVMQNTGEIFSFIAERSGNHPLSVPCPPSADETLALSVGRSALWAIERNGVVFIRPLSSLDPTGATWHTLDLSQLAGIRLVSVACGTETVWACDTTGMVYFRIGTQPLNPSNMLPAWVSLEPPSQGAPLCKLACSVDDKHVWALDARGGVFVRNGISDTFPIGANWEFLADLAVSSTTTWLLLPGGDIARRVGIRAINHAGDYWRRMPGCLSAITVNETDEVWGVNPNGSLLRRLTCTIRFPKDREEQSSPWPSARLEGLHCHDILGDDWEVL</sequence>
<dbReference type="Pfam" id="PF23756">
    <property type="entry name" value="Beta-prop_HPS5"/>
    <property type="match status" value="1"/>
</dbReference>
<evidence type="ECO:0000313" key="2">
    <source>
        <dbReference type="Ensembl" id="ENSEBUP00000009311.1"/>
    </source>
</evidence>
<dbReference type="InterPro" id="IPR015943">
    <property type="entry name" value="WD40/YVTN_repeat-like_dom_sf"/>
</dbReference>
<organism evidence="2 3">
    <name type="scientific">Eptatretus burgeri</name>
    <name type="common">Inshore hagfish</name>
    <dbReference type="NCBI Taxonomy" id="7764"/>
    <lineage>
        <taxon>Eukaryota</taxon>
        <taxon>Metazoa</taxon>
        <taxon>Chordata</taxon>
        <taxon>Craniata</taxon>
        <taxon>Vertebrata</taxon>
        <taxon>Cyclostomata</taxon>
        <taxon>Myxini</taxon>
        <taxon>Myxiniformes</taxon>
        <taxon>Myxinidae</taxon>
        <taxon>Eptatretinae</taxon>
        <taxon>Eptatretus</taxon>
    </lineage>
</organism>
<dbReference type="GO" id="GO:0032527">
    <property type="term" value="P:protein exit from endoplasmic reticulum"/>
    <property type="evidence" value="ECO:0007669"/>
    <property type="project" value="TreeGrafter"/>
</dbReference>
<accession>A0A8C4Q3J5</accession>
<reference evidence="2" key="1">
    <citation type="submission" date="2025-08" db="UniProtKB">
        <authorList>
            <consortium name="Ensembl"/>
        </authorList>
    </citation>
    <scope>IDENTIFICATION</scope>
</reference>
<dbReference type="GO" id="GO:0005737">
    <property type="term" value="C:cytoplasm"/>
    <property type="evidence" value="ECO:0007669"/>
    <property type="project" value="GOC"/>
</dbReference>
<name>A0A8C4Q3J5_EPTBU</name>
<dbReference type="PANTHER" id="PTHR23287">
    <property type="entry name" value="RUBY-EYE2-LIKE PROTEIN"/>
    <property type="match status" value="1"/>
</dbReference>
<evidence type="ECO:0000259" key="1">
    <source>
        <dbReference type="Pfam" id="PF23756"/>
    </source>
</evidence>
<dbReference type="Gene3D" id="2.130.10.10">
    <property type="entry name" value="YVTN repeat-like/Quinoprotein amine dehydrogenase"/>
    <property type="match status" value="1"/>
</dbReference>
<dbReference type="InterPro" id="IPR009091">
    <property type="entry name" value="RCC1/BLIP-II"/>
</dbReference>
<dbReference type="Pfam" id="PF06462">
    <property type="entry name" value="Hyd_WA"/>
    <property type="match status" value="2"/>
</dbReference>
<dbReference type="InterPro" id="IPR056499">
    <property type="entry name" value="Beta-prop_HPS5-like"/>
</dbReference>
<dbReference type="SUPFAM" id="SSF75011">
    <property type="entry name" value="3-carboxy-cis,cis-mucoante lactonizing enzyme"/>
    <property type="match status" value="1"/>
</dbReference>
<protein>
    <submittedName>
        <fullName evidence="2">Tectonin beta-propeller repeat containing 2</fullName>
    </submittedName>
</protein>